<dbReference type="Proteomes" id="UP001234297">
    <property type="component" value="Chromosome 4"/>
</dbReference>
<keyword evidence="2" id="KW-1185">Reference proteome</keyword>
<proteinExistence type="predicted"/>
<sequence>MNQSLILKAPRVVSGRLLKFGVGFPSLYGFRHRCLVCSRFSQPFPSTFYLPVNNMKKTDAVSFLLPPLSEKDPFFAKKKKLLATRNVDTEFLLLRRTDSSFPAEALQTLDEMVRAARILHLDETELYFAGDGDFGPFSARNELESLNSVLSVINPMLLSATDDNKEVLQVLRDTTIDMMKSFGSKNIVEKFGENCNSDAENLLLQWGKNHGVKAKLQIASYKGAGRGAMAAEDISIGDVALEIPEALIICEELVFESDMFHVLKDIDGITAETMLLLWSMKERYNANSKFKIYFETLPNEFNTGLSFGIDALSALEGTLLFEEIVQAKEHLRSQYDSLCPALCANYPDLFQPELYTWEWFLWACELWYSNSMKVVFTDGKLRTCLVPIAGLLNHSLCPHILHYGRVDSTTNSLKFCVSRPCRQGEQCYLSYGCFSSSHLINFYGFLPKGDNPYDIIPLDIDTLQDEESNIQPTNNGSGWTTHMVRGTWLSNNNELYSYGLPSPLLEHLRAVLRDDEIPTSLETFDCNGITKDTEVAVLETILSIFNPMMEGLGKSDEFERENSSWDVKLALDYKDLQRKIIASVVASCSSGLQMLDDL</sequence>
<protein>
    <submittedName>
        <fullName evidence="1">Uncharacterized protein</fullName>
    </submittedName>
</protein>
<evidence type="ECO:0000313" key="2">
    <source>
        <dbReference type="Proteomes" id="UP001234297"/>
    </source>
</evidence>
<evidence type="ECO:0000313" key="1">
    <source>
        <dbReference type="EMBL" id="KAJ8617138.1"/>
    </source>
</evidence>
<accession>A0ACC2K7L8</accession>
<gene>
    <name evidence="1" type="ORF">MRB53_013324</name>
</gene>
<dbReference type="EMBL" id="CM056812">
    <property type="protein sequence ID" value="KAJ8617138.1"/>
    <property type="molecule type" value="Genomic_DNA"/>
</dbReference>
<reference evidence="1 2" key="1">
    <citation type="journal article" date="2022" name="Hortic Res">
        <title>A haplotype resolved chromosomal level avocado genome allows analysis of novel avocado genes.</title>
        <authorList>
            <person name="Nath O."/>
            <person name="Fletcher S.J."/>
            <person name="Hayward A."/>
            <person name="Shaw L.M."/>
            <person name="Masouleh A.K."/>
            <person name="Furtado A."/>
            <person name="Henry R.J."/>
            <person name="Mitter N."/>
        </authorList>
    </citation>
    <scope>NUCLEOTIDE SEQUENCE [LARGE SCALE GENOMIC DNA]</scope>
    <source>
        <strain evidence="2">cv. Hass</strain>
    </source>
</reference>
<name>A0ACC2K7L8_PERAE</name>
<comment type="caution">
    <text evidence="1">The sequence shown here is derived from an EMBL/GenBank/DDBJ whole genome shotgun (WGS) entry which is preliminary data.</text>
</comment>
<organism evidence="1 2">
    <name type="scientific">Persea americana</name>
    <name type="common">Avocado</name>
    <dbReference type="NCBI Taxonomy" id="3435"/>
    <lineage>
        <taxon>Eukaryota</taxon>
        <taxon>Viridiplantae</taxon>
        <taxon>Streptophyta</taxon>
        <taxon>Embryophyta</taxon>
        <taxon>Tracheophyta</taxon>
        <taxon>Spermatophyta</taxon>
        <taxon>Magnoliopsida</taxon>
        <taxon>Magnoliidae</taxon>
        <taxon>Laurales</taxon>
        <taxon>Lauraceae</taxon>
        <taxon>Persea</taxon>
    </lineage>
</organism>